<dbReference type="Proteomes" id="UP000009096">
    <property type="component" value="Unassembled WGS sequence"/>
</dbReference>
<reference evidence="1 2" key="2">
    <citation type="journal article" date="2010" name="Nature">
        <title>Comparative genomics reveals mobile pathogenicity chromosomes in Fusarium.</title>
        <authorList>
            <person name="Ma L.J."/>
            <person name="van der Does H.C."/>
            <person name="Borkovich K.A."/>
            <person name="Coleman J.J."/>
            <person name="Daboussi M.J."/>
            <person name="Di Pietro A."/>
            <person name="Dufresne M."/>
            <person name="Freitag M."/>
            <person name="Grabherr M."/>
            <person name="Henrissat B."/>
            <person name="Houterman P.M."/>
            <person name="Kang S."/>
            <person name="Shim W.B."/>
            <person name="Woloshuk C."/>
            <person name="Xie X."/>
            <person name="Xu J.R."/>
            <person name="Antoniw J."/>
            <person name="Baker S.E."/>
            <person name="Bluhm B.H."/>
            <person name="Breakspear A."/>
            <person name="Brown D.W."/>
            <person name="Butchko R.A."/>
            <person name="Chapman S."/>
            <person name="Coulson R."/>
            <person name="Coutinho P.M."/>
            <person name="Danchin E.G."/>
            <person name="Diener A."/>
            <person name="Gale L.R."/>
            <person name="Gardiner D.M."/>
            <person name="Goff S."/>
            <person name="Hammond-Kosack K.E."/>
            <person name="Hilburn K."/>
            <person name="Hua-Van A."/>
            <person name="Jonkers W."/>
            <person name="Kazan K."/>
            <person name="Kodira C.D."/>
            <person name="Koehrsen M."/>
            <person name="Kumar L."/>
            <person name="Lee Y.H."/>
            <person name="Li L."/>
            <person name="Manners J.M."/>
            <person name="Miranda-Saavedra D."/>
            <person name="Mukherjee M."/>
            <person name="Park G."/>
            <person name="Park J."/>
            <person name="Park S.Y."/>
            <person name="Proctor R.H."/>
            <person name="Regev A."/>
            <person name="Ruiz-Roldan M.C."/>
            <person name="Sain D."/>
            <person name="Sakthikumar S."/>
            <person name="Sykes S."/>
            <person name="Schwartz D.C."/>
            <person name="Turgeon B.G."/>
            <person name="Wapinski I."/>
            <person name="Yoder O."/>
            <person name="Young S."/>
            <person name="Zeng Q."/>
            <person name="Zhou S."/>
            <person name="Galagan J."/>
            <person name="Cuomo C.A."/>
            <person name="Kistler H.C."/>
            <person name="Rep M."/>
        </authorList>
    </citation>
    <scope>NUCLEOTIDE SEQUENCE [LARGE SCALE GENOMIC DNA]</scope>
    <source>
        <strain evidence="2">M3125 / FGSC 7600</strain>
    </source>
</reference>
<evidence type="ECO:0000313" key="1">
    <source>
        <dbReference type="EMBL" id="KYG13838.1"/>
    </source>
</evidence>
<dbReference type="RefSeq" id="XP_018762522.1">
    <property type="nucleotide sequence ID" value="XM_018906976.1"/>
</dbReference>
<sequence length="35" mass="3806">MQWTGVIEDGAEPVTLTGTVDQIAAQIQKLNPDYC</sequence>
<name>A0A139YC58_GIBM7</name>
<evidence type="ECO:0000313" key="2">
    <source>
        <dbReference type="Proteomes" id="UP000009096"/>
    </source>
</evidence>
<organism evidence="1 2">
    <name type="scientific">Gibberella moniliformis (strain M3125 / FGSC 7600)</name>
    <name type="common">Maize ear and stalk rot fungus</name>
    <name type="synonym">Fusarium verticillioides</name>
    <dbReference type="NCBI Taxonomy" id="334819"/>
    <lineage>
        <taxon>Eukaryota</taxon>
        <taxon>Fungi</taxon>
        <taxon>Dikarya</taxon>
        <taxon>Ascomycota</taxon>
        <taxon>Pezizomycotina</taxon>
        <taxon>Sordariomycetes</taxon>
        <taxon>Hypocreomycetidae</taxon>
        <taxon>Hypocreales</taxon>
        <taxon>Nectriaceae</taxon>
        <taxon>Fusarium</taxon>
        <taxon>Fusarium fujikuroi species complex</taxon>
    </lineage>
</organism>
<dbReference type="KEGG" id="fvr:FVEG_17761"/>
<dbReference type="GeneID" id="30074637"/>
<dbReference type="AlphaFoldDB" id="A0A139YC58"/>
<dbReference type="EMBL" id="DS486013">
    <property type="protein sequence ID" value="KYG13838.1"/>
    <property type="molecule type" value="Genomic_DNA"/>
</dbReference>
<gene>
    <name evidence="1" type="ORF">FVEG_17761</name>
</gene>
<proteinExistence type="predicted"/>
<reference evidence="2" key="1">
    <citation type="journal article" date="2007" name="Science">
        <title>The Fusarium graminearum genome reveals a link between localized polymorphism and pathogen specialization.</title>
        <authorList>
            <person name="Cuomo C.A."/>
            <person name="Gueldener U."/>
            <person name="Xu J.-R."/>
            <person name="Trail F."/>
            <person name="Turgeon B.G."/>
            <person name="Di Pietro A."/>
            <person name="Walton J.D."/>
            <person name="Ma L.-J."/>
            <person name="Baker S.E."/>
            <person name="Rep M."/>
            <person name="Adam G."/>
            <person name="Antoniw J."/>
            <person name="Baldwin T."/>
            <person name="Calvo S.E."/>
            <person name="Chang Y.-L."/>
            <person name="DeCaprio D."/>
            <person name="Gale L.R."/>
            <person name="Gnerre S."/>
            <person name="Goswami R.S."/>
            <person name="Hammond-Kosack K."/>
            <person name="Harris L.J."/>
            <person name="Hilburn K."/>
            <person name="Kennell J.C."/>
            <person name="Kroken S."/>
            <person name="Magnuson J.K."/>
            <person name="Mannhaupt G."/>
            <person name="Mauceli E.W."/>
            <person name="Mewes H.-W."/>
            <person name="Mitterbauer R."/>
            <person name="Muehlbauer G."/>
            <person name="Muensterkoetter M."/>
            <person name="Nelson D."/>
            <person name="O'Donnell K."/>
            <person name="Ouellet T."/>
            <person name="Qi W."/>
            <person name="Quesneville H."/>
            <person name="Roncero M.I.G."/>
            <person name="Seong K.-Y."/>
            <person name="Tetko I.V."/>
            <person name="Urban M."/>
            <person name="Waalwijk C."/>
            <person name="Ward T.J."/>
            <person name="Yao J."/>
            <person name="Birren B.W."/>
            <person name="Kistler H.C."/>
        </authorList>
    </citation>
    <scope>NUCLEOTIDE SEQUENCE [LARGE SCALE GENOMIC DNA]</scope>
    <source>
        <strain evidence="2">M3125 / FGSC 7600</strain>
    </source>
</reference>
<accession>A0A139YC58</accession>
<protein>
    <submittedName>
        <fullName evidence="1">Uncharacterized protein</fullName>
    </submittedName>
</protein>
<dbReference type="VEuPathDB" id="FungiDB:FVEG_17761"/>
<keyword evidence="2" id="KW-1185">Reference proteome</keyword>